<dbReference type="InterPro" id="IPR002347">
    <property type="entry name" value="SDR_fam"/>
</dbReference>
<accession>A0A3B3CW50</accession>
<dbReference type="OMA" id="QYGLMKC"/>
<name>A0A3B3CW50_ORYME</name>
<proteinExistence type="inferred from homology"/>
<evidence type="ECO:0000256" key="3">
    <source>
        <dbReference type="ARBA" id="ARBA00023128"/>
    </source>
</evidence>
<dbReference type="GO" id="GO:0005739">
    <property type="term" value="C:mitochondrion"/>
    <property type="evidence" value="ECO:0007669"/>
    <property type="project" value="UniProtKB-SubCell"/>
</dbReference>
<dbReference type="InterPro" id="IPR036291">
    <property type="entry name" value="NAD(P)-bd_dom_sf"/>
</dbReference>
<sequence>MAAVDSFQLLYREISRSCGSYVETLALVGALYTASRAVVLLTECCSLVRVHFLPKMIPNKKLGQRFGDWAVISDASEPVAKAYAEELAKHGINVAFITRDAASVQDAAASFSQSYGVETAVIVADFSLGQASVIKPIQETLRDKDVGFLVNCVDESSASPLSLIEMSDQLLLGQVNRNVGATTLMTRLVLPGMLQRSRGAVVNISSGANCRPWRGAATLSAVSGYLDSFSKALYFEYSSRGVFIQSLIPLQIASRGLPHTSSRESWFAPSPEVYARHAVSTLGISNRTTGYWPHTLQYGLMKCVPEWLWILGSRTLIFTEN</sequence>
<gene>
    <name evidence="5" type="ORF">FQA47_002338</name>
</gene>
<comment type="subcellular location">
    <subcellularLocation>
        <location evidence="1">Mitochondrion</location>
    </subcellularLocation>
</comment>
<dbReference type="CDD" id="cd05356">
    <property type="entry name" value="17beta-HSD1_like_SDR_c"/>
    <property type="match status" value="1"/>
</dbReference>
<dbReference type="SUPFAM" id="SSF51735">
    <property type="entry name" value="NAD(P)-binding Rossmann-fold domains"/>
    <property type="match status" value="1"/>
</dbReference>
<dbReference type="Gene3D" id="3.40.50.720">
    <property type="entry name" value="NAD(P)-binding Rossmann-like Domain"/>
    <property type="match status" value="1"/>
</dbReference>
<organism evidence="6 7">
    <name type="scientific">Oryzias melastigma</name>
    <name type="common">Marine medaka</name>
    <dbReference type="NCBI Taxonomy" id="30732"/>
    <lineage>
        <taxon>Eukaryota</taxon>
        <taxon>Metazoa</taxon>
        <taxon>Chordata</taxon>
        <taxon>Craniata</taxon>
        <taxon>Vertebrata</taxon>
        <taxon>Euteleostomi</taxon>
        <taxon>Actinopterygii</taxon>
        <taxon>Neopterygii</taxon>
        <taxon>Teleostei</taxon>
        <taxon>Neoteleostei</taxon>
        <taxon>Acanthomorphata</taxon>
        <taxon>Ovalentaria</taxon>
        <taxon>Atherinomorphae</taxon>
        <taxon>Beloniformes</taxon>
        <taxon>Adrianichthyidae</taxon>
        <taxon>Oryziinae</taxon>
        <taxon>Oryzias</taxon>
    </lineage>
</organism>
<keyword evidence="3" id="KW-0496">Mitochondrion</keyword>
<dbReference type="AlphaFoldDB" id="A0A3B3CW50"/>
<protein>
    <submittedName>
        <fullName evidence="6">Hydroxysteroid dehydrogenase like 1</fullName>
    </submittedName>
    <submittedName>
        <fullName evidence="5">Inactive hydroxysteroid dehydrogenase-like protein 1</fullName>
    </submittedName>
</protein>
<dbReference type="OrthoDB" id="5545019at2759"/>
<dbReference type="PANTHER" id="PTHR44889:SF1">
    <property type="entry name" value="INACTIVE HYDROXYSTEROID DEHYDROGENASE-LIKE PROTEIN 1"/>
    <property type="match status" value="1"/>
</dbReference>
<dbReference type="Proteomes" id="UP000261560">
    <property type="component" value="Unplaced"/>
</dbReference>
<evidence type="ECO:0000256" key="2">
    <source>
        <dbReference type="ARBA" id="ARBA00022857"/>
    </source>
</evidence>
<dbReference type="InterPro" id="IPR052149">
    <property type="entry name" value="17-beta-HSD3-like"/>
</dbReference>
<evidence type="ECO:0000313" key="7">
    <source>
        <dbReference type="Proteomes" id="UP000261560"/>
    </source>
</evidence>
<reference evidence="6" key="1">
    <citation type="submission" date="2025-05" db="UniProtKB">
        <authorList>
            <consortium name="Ensembl"/>
        </authorList>
    </citation>
    <scope>IDENTIFICATION</scope>
</reference>
<dbReference type="EMBL" id="WKFB01000100">
    <property type="protein sequence ID" value="KAF6735777.1"/>
    <property type="molecule type" value="Genomic_DNA"/>
</dbReference>
<dbReference type="GeneTree" id="ENSGT00940000160053"/>
<keyword evidence="7" id="KW-1185">Reference proteome</keyword>
<comment type="similarity">
    <text evidence="4">Belongs to the short-chain dehydrogenases/reductases (SDR) family. 17-beta-HSD 3 subfamily.</text>
</comment>
<keyword evidence="2" id="KW-0521">NADP</keyword>
<dbReference type="PaxDb" id="30732-ENSOMEP00000021384"/>
<dbReference type="PANTHER" id="PTHR44889">
    <property type="entry name" value="INACTIVE HYDROXYSTEROID DEHYDROGENASE-LIKE PROTEIN 1"/>
    <property type="match status" value="1"/>
</dbReference>
<dbReference type="PIRSF" id="PIRSF000126">
    <property type="entry name" value="11-beta-HSD1"/>
    <property type="match status" value="1"/>
</dbReference>
<evidence type="ECO:0000313" key="5">
    <source>
        <dbReference type="EMBL" id="KAF6735777.1"/>
    </source>
</evidence>
<dbReference type="Ensembl" id="ENSOMET00000036567.1">
    <property type="protein sequence ID" value="ENSOMEP00000021384.1"/>
    <property type="gene ID" value="ENSOMEG00000023251.1"/>
</dbReference>
<dbReference type="Proteomes" id="UP000646548">
    <property type="component" value="Unassembled WGS sequence"/>
</dbReference>
<reference evidence="5" key="2">
    <citation type="journal article" name="BMC Genomics">
        <title>Long-read sequencing and de novo genome assembly of marine medaka (Oryzias melastigma).</title>
        <authorList>
            <person name="Liang P."/>
            <person name="Saqib H.S.A."/>
            <person name="Ni X."/>
            <person name="Shen Y."/>
        </authorList>
    </citation>
    <scope>NUCLEOTIDE SEQUENCE</scope>
    <source>
        <strain evidence="5">Bigg-433</strain>
    </source>
</reference>
<evidence type="ECO:0000256" key="1">
    <source>
        <dbReference type="ARBA" id="ARBA00004173"/>
    </source>
</evidence>
<dbReference type="STRING" id="30732.ENSOMEP00000021384"/>
<evidence type="ECO:0000256" key="4">
    <source>
        <dbReference type="ARBA" id="ARBA00038261"/>
    </source>
</evidence>
<evidence type="ECO:0000313" key="6">
    <source>
        <dbReference type="Ensembl" id="ENSOMEP00000021384.1"/>
    </source>
</evidence>
<dbReference type="Pfam" id="PF00106">
    <property type="entry name" value="adh_short"/>
    <property type="match status" value="1"/>
</dbReference>